<reference evidence="1" key="1">
    <citation type="submission" date="2020-05" db="EMBL/GenBank/DDBJ databases">
        <authorList>
            <person name="Rincon C."/>
            <person name="Sanders R I."/>
            <person name="Robbins C."/>
            <person name="Chaturvedi A."/>
        </authorList>
    </citation>
    <scope>NUCLEOTIDE SEQUENCE</scope>
    <source>
        <strain evidence="1">CHB12</strain>
    </source>
</reference>
<dbReference type="AlphaFoldDB" id="A0A915Z3E5"/>
<proteinExistence type="predicted"/>
<name>A0A915Z3E5_9GLOM</name>
<organism evidence="1 2">
    <name type="scientific">Rhizophagus irregularis</name>
    <dbReference type="NCBI Taxonomy" id="588596"/>
    <lineage>
        <taxon>Eukaryota</taxon>
        <taxon>Fungi</taxon>
        <taxon>Fungi incertae sedis</taxon>
        <taxon>Mucoromycota</taxon>
        <taxon>Glomeromycotina</taxon>
        <taxon>Glomeromycetes</taxon>
        <taxon>Glomerales</taxon>
        <taxon>Glomeraceae</taxon>
        <taxon>Rhizophagus</taxon>
    </lineage>
</organism>
<dbReference type="OrthoDB" id="5340906at2759"/>
<dbReference type="VEuPathDB" id="FungiDB:RhiirFUN_009942"/>
<protein>
    <submittedName>
        <fullName evidence="1">Uncharacterized protein</fullName>
    </submittedName>
</protein>
<dbReference type="Proteomes" id="UP000684084">
    <property type="component" value="Unassembled WGS sequence"/>
</dbReference>
<gene>
    <name evidence="1" type="ORF">CHRIB12_LOCUS7672</name>
</gene>
<sequence>MSHKYFDRDSSIWNILDFLNACDVEPFDNKIDVYLKSLEIIFDQELGTRREKAREHLDNYRTATSVPSGHVGLSGFPVLKGSDRTLAKKWNKARKLRKSSGTTININNSAVSAINGIIHGGMVNGKASMSKKRDHEDEIDKVFQSPNDQQPNRFNKKLRKSEATDECKCAPQINDDDDDEIDKEMCEASMLEFERTFQGMRKEKKWFLESGKCVEDELYAFGKQCRFEHLAHSFVIDPDDETYYQNKVFTSEELEEIRETESKDLPKMPIELLKYISSFRTKTTEKLRIMLDKRQNWEGKNFDKTKHFDFDWIKHSVHSLLLEFESGTLKQNHLETWYNIHIWSLIDKSFNELIGVDVARGESCSLASAKRKNKHRVIQGLVSTTRKALGRRGDLILRKGMYEYGASEVGKDYEGNNGTKLLRERGLKSPKMLKDMLVDLGNYIKWERNKLRQLELVSFIHAGLFMILLRIDAPAGYMCRITRSDTLQIPTDVGCFEEALKCMVLTWKAKAIVRKTIGVIEGINDDDDDYDVLENLQEAGVRKRKDCIIIPNCVRTPQKKRTVPQTSQVRKKKEKE</sequence>
<accession>A0A915Z3E5</accession>
<dbReference type="EMBL" id="CAGKOT010000013">
    <property type="protein sequence ID" value="CAB5359195.1"/>
    <property type="molecule type" value="Genomic_DNA"/>
</dbReference>
<evidence type="ECO:0000313" key="2">
    <source>
        <dbReference type="Proteomes" id="UP000684084"/>
    </source>
</evidence>
<comment type="caution">
    <text evidence="1">The sequence shown here is derived from an EMBL/GenBank/DDBJ whole genome shotgun (WGS) entry which is preliminary data.</text>
</comment>
<evidence type="ECO:0000313" key="1">
    <source>
        <dbReference type="EMBL" id="CAB5359195.1"/>
    </source>
</evidence>